<dbReference type="InterPro" id="IPR011043">
    <property type="entry name" value="Gal_Oxase/kelch_b-propeller"/>
</dbReference>
<dbReference type="RefSeq" id="XP_012763931.2">
    <property type="nucleotide sequence ID" value="XM_012908477.2"/>
</dbReference>
<keyword evidence="1" id="KW-0880">Kelch repeat</keyword>
<dbReference type="Pfam" id="PF24681">
    <property type="entry name" value="Kelch_KLHDC2_KLHL20_DRC7"/>
    <property type="match status" value="1"/>
</dbReference>
<evidence type="ECO:0000256" key="1">
    <source>
        <dbReference type="ARBA" id="ARBA00022441"/>
    </source>
</evidence>
<dbReference type="KEGG" id="prei:PRSY57_1204700"/>
<dbReference type="GeneID" id="24532106"/>
<dbReference type="Gene3D" id="2.120.10.80">
    <property type="entry name" value="Kelch-type beta propeller"/>
    <property type="match status" value="2"/>
</dbReference>
<dbReference type="Proteomes" id="UP000076359">
    <property type="component" value="Chromosome 12"/>
</dbReference>
<evidence type="ECO:0000313" key="4">
    <source>
        <dbReference type="EMBL" id="KYN95164.1"/>
    </source>
</evidence>
<evidence type="ECO:0000256" key="2">
    <source>
        <dbReference type="ARBA" id="ARBA00022737"/>
    </source>
</evidence>
<proteinExistence type="predicted"/>
<reference evidence="4 5" key="1">
    <citation type="journal article" date="2016" name="Nat. Commun.">
        <title>Genomes of cryptic chimpanzee Plasmodium species reveal key evolutionary events leading to human malaria.</title>
        <authorList>
            <person name="Sundararaman S.A."/>
            <person name="Plenderleith L.J."/>
            <person name="Liu W."/>
            <person name="Loy D.E."/>
            <person name="Learn G.H."/>
            <person name="Li Y."/>
            <person name="Shaw K.S."/>
            <person name="Ayouba A."/>
            <person name="Peeters M."/>
            <person name="Speede S."/>
            <person name="Shaw G.M."/>
            <person name="Bushman F.D."/>
            <person name="Brisson D."/>
            <person name="Rayner J.C."/>
            <person name="Sharp P.M."/>
            <person name="Hahn B.H."/>
        </authorList>
    </citation>
    <scope>NUCLEOTIDE SEQUENCE [LARGE SCALE GENOMIC DNA]</scope>
    <source>
        <strain evidence="4 5">SY57</strain>
    </source>
</reference>
<organism evidence="4 5">
    <name type="scientific">Plasmodium reichenowi</name>
    <dbReference type="NCBI Taxonomy" id="5854"/>
    <lineage>
        <taxon>Eukaryota</taxon>
        <taxon>Sar</taxon>
        <taxon>Alveolata</taxon>
        <taxon>Apicomplexa</taxon>
        <taxon>Aconoidasida</taxon>
        <taxon>Haemosporida</taxon>
        <taxon>Plasmodiidae</taxon>
        <taxon>Plasmodium</taxon>
        <taxon>Plasmodium (Laverania)</taxon>
    </lineage>
</organism>
<sequence length="1101" mass="130367">MNIINYLYQKSKNIYNRNINLYNYNNIENENLISNFVDVTNNSNLCYSKESSSQSSLFMNKNDHIYRNKKNKKKKKIIKKDQSIIENDSMSNNSSTNYYGDFYNNNNNNMNNYKDVIKKKKYYKGDETFVCYNINKKEKNKMNINENKKLKGKYYYNDNINMNINKYDIKSKYDDKNQCNNNIKNNLNFTKSSSNNNKIIDNDLIKKNVYEFNIDNIGFDSKVYKNRCDGVCVLNDNIYIFDKIKKCIYLYTPYNNVWYIFLNIYEEMSLRKNTLLSLSSSDIKNDINVNINKSYYKYHNNISFINYTDMVYLNNSLFIISSNAHFMNICKINVYNMNTLFSTIVVDTFNDEINNFQSFFNLIKRKSNVKCDKKTVNNKKNTKKEYKEWDIFDDKYIYKCDDDNHSDNHSGDHSNIHSDGPYSIHHNNNNNNKKKKYKYKNNNLDTYTSNCFPFDNHKNISNDSLYDDYKNIQNDLSCDNHVVLNNFYNQIECNNSKVSRDLQECIKDIHQNENIGGNQFYFNSKNEYYNNYVEYVNGMSEIYEFLQNEKNNFLKKKKRIIKARDYFSICSVNEDCYSLIYLFGGKGNTIKNNDEYVDVIYNDLYLYDFYNNKWIELYPYSEKEKNKNINFEQINENSLVDDIHIKKRNDNFLLDIEKNVNNTCNEKKSYSDDICDDIFDEQKNYDNFSLFSCNNTVSKNLEQNNDPSNVHNKSLGKNTFEQIATTIGTIGTISSTNLGNDIFENLGEGTEVRESFDNVICSSSTTNRKNRKHKKDINYKMSQNIVSLLNNSVNTKDDNNNNNNNNNNNDNNDNIINRNNINDYPSDDVCNLISDSSDILYFKHINNDNCEKNGVNMYPDDTYNMNHNKINILTNEKTNIYHERNDFLCFNCLNNRKCTYICDIIKNDIKIKRVQWLGKRAGHSCVYYKSNLYFFGGIDFYSFNSNKINLNFCNNLFIYNIETNKCFEIIGKGEIPEKRYRHSCVLINDYMFIIGGECKNSSLPKYDIYFYDFSNSVWTEIVINSKIGSNSLYKTVWLENFGSIYFFGSSIIRLTKKDFQYLPYNKNKKKQEKIHTNKKDYSAKNYFLSKSTFVNKTNLFQ</sequence>
<dbReference type="InterPro" id="IPR015915">
    <property type="entry name" value="Kelch-typ_b-propeller"/>
</dbReference>
<feature type="region of interest" description="Disordered" evidence="3">
    <location>
        <begin position="408"/>
        <end position="437"/>
    </location>
</feature>
<dbReference type="SUPFAM" id="SSF117281">
    <property type="entry name" value="Kelch motif"/>
    <property type="match status" value="1"/>
</dbReference>
<feature type="region of interest" description="Disordered" evidence="3">
    <location>
        <begin position="792"/>
        <end position="818"/>
    </location>
</feature>
<dbReference type="PANTHER" id="PTHR46093:SF18">
    <property type="entry name" value="FIBRONECTIN TYPE-III DOMAIN-CONTAINING PROTEIN"/>
    <property type="match status" value="1"/>
</dbReference>
<dbReference type="VEuPathDB" id="PlasmoDB:PRCDC_1204700"/>
<evidence type="ECO:0000313" key="5">
    <source>
        <dbReference type="Proteomes" id="UP000076359"/>
    </source>
</evidence>
<gene>
    <name evidence="4" type="ORF">PRSY57_1204700</name>
</gene>
<dbReference type="AlphaFoldDB" id="A0A151L865"/>
<dbReference type="EMBL" id="LVLA01000013">
    <property type="protein sequence ID" value="KYN95164.1"/>
    <property type="molecule type" value="Genomic_DNA"/>
</dbReference>
<evidence type="ECO:0000256" key="3">
    <source>
        <dbReference type="SAM" id="MobiDB-lite"/>
    </source>
</evidence>
<name>A0A151L865_PLARE</name>
<dbReference type="VEuPathDB" id="PlasmoDB:PRG01_1209000"/>
<protein>
    <recommendedName>
        <fullName evidence="6">Kelch domain-containing protein</fullName>
    </recommendedName>
</protein>
<comment type="caution">
    <text evidence="4">The sequence shown here is derived from an EMBL/GenBank/DDBJ whole genome shotgun (WGS) entry which is preliminary data.</text>
</comment>
<evidence type="ECO:0008006" key="6">
    <source>
        <dbReference type="Google" id="ProtNLM"/>
    </source>
</evidence>
<dbReference type="PANTHER" id="PTHR46093">
    <property type="entry name" value="ACYL-COA-BINDING DOMAIN-CONTAINING PROTEIN 5"/>
    <property type="match status" value="1"/>
</dbReference>
<keyword evidence="2" id="KW-0677">Repeat</keyword>
<accession>A0A151L865</accession>
<dbReference type="SUPFAM" id="SSF50965">
    <property type="entry name" value="Galactose oxidase, central domain"/>
    <property type="match status" value="1"/>
</dbReference>